<accession>A0AAV2HUA2</accession>
<protein>
    <submittedName>
        <fullName evidence="1">Uncharacterized protein</fullName>
    </submittedName>
</protein>
<organism evidence="1 2">
    <name type="scientific">Lymnaea stagnalis</name>
    <name type="common">Great pond snail</name>
    <name type="synonym">Helix stagnalis</name>
    <dbReference type="NCBI Taxonomy" id="6523"/>
    <lineage>
        <taxon>Eukaryota</taxon>
        <taxon>Metazoa</taxon>
        <taxon>Spiralia</taxon>
        <taxon>Lophotrochozoa</taxon>
        <taxon>Mollusca</taxon>
        <taxon>Gastropoda</taxon>
        <taxon>Heterobranchia</taxon>
        <taxon>Euthyneura</taxon>
        <taxon>Panpulmonata</taxon>
        <taxon>Hygrophila</taxon>
        <taxon>Lymnaeoidea</taxon>
        <taxon>Lymnaeidae</taxon>
        <taxon>Lymnaea</taxon>
    </lineage>
</organism>
<reference evidence="1 2" key="1">
    <citation type="submission" date="2024-04" db="EMBL/GenBank/DDBJ databases">
        <authorList>
            <consortium name="Genoscope - CEA"/>
            <person name="William W."/>
        </authorList>
    </citation>
    <scope>NUCLEOTIDE SEQUENCE [LARGE SCALE GENOMIC DNA]</scope>
</reference>
<name>A0AAV2HUA2_LYMST</name>
<evidence type="ECO:0000313" key="1">
    <source>
        <dbReference type="EMBL" id="CAL1537087.1"/>
    </source>
</evidence>
<dbReference type="EMBL" id="CAXITT010000248">
    <property type="protein sequence ID" value="CAL1537087.1"/>
    <property type="molecule type" value="Genomic_DNA"/>
</dbReference>
<gene>
    <name evidence="1" type="ORF">GSLYS_00011000001</name>
</gene>
<proteinExistence type="predicted"/>
<keyword evidence="2" id="KW-1185">Reference proteome</keyword>
<sequence>MLMAASISSIIFLAPVVLFSYSHYPLLSSNMDGYTLSLALTIMDNVSGVFKVYKYAANFIVYSLAARRFRMELVMLLTCGRCFRGATRSSIQTNQRQKN</sequence>
<evidence type="ECO:0000313" key="2">
    <source>
        <dbReference type="Proteomes" id="UP001497497"/>
    </source>
</evidence>
<dbReference type="Proteomes" id="UP001497497">
    <property type="component" value="Unassembled WGS sequence"/>
</dbReference>
<dbReference type="Gene3D" id="1.20.1070.10">
    <property type="entry name" value="Rhodopsin 7-helix transmembrane proteins"/>
    <property type="match status" value="1"/>
</dbReference>
<comment type="caution">
    <text evidence="1">The sequence shown here is derived from an EMBL/GenBank/DDBJ whole genome shotgun (WGS) entry which is preliminary data.</text>
</comment>
<dbReference type="AlphaFoldDB" id="A0AAV2HUA2"/>